<keyword evidence="3" id="KW-1185">Reference proteome</keyword>
<reference evidence="2 3" key="1">
    <citation type="submission" date="2019-06" db="EMBL/GenBank/DDBJ databases">
        <title>Sequencing the genomes of 1000 actinobacteria strains.</title>
        <authorList>
            <person name="Klenk H.-P."/>
        </authorList>
    </citation>
    <scope>NUCLEOTIDE SEQUENCE [LARGE SCALE GENOMIC DNA]</scope>
    <source>
        <strain evidence="2 3">DSM 45671</strain>
    </source>
</reference>
<dbReference type="RefSeq" id="WP_147254240.1">
    <property type="nucleotide sequence ID" value="NZ_VIWU01000001.1"/>
</dbReference>
<feature type="transmembrane region" description="Helical" evidence="1">
    <location>
        <begin position="227"/>
        <end position="260"/>
    </location>
</feature>
<organism evidence="2 3">
    <name type="scientific">Pseudonocardia hierapolitana</name>
    <dbReference type="NCBI Taxonomy" id="1128676"/>
    <lineage>
        <taxon>Bacteria</taxon>
        <taxon>Bacillati</taxon>
        <taxon>Actinomycetota</taxon>
        <taxon>Actinomycetes</taxon>
        <taxon>Pseudonocardiales</taxon>
        <taxon>Pseudonocardiaceae</taxon>
        <taxon>Pseudonocardia</taxon>
    </lineage>
</organism>
<dbReference type="AlphaFoldDB" id="A0A561SJC9"/>
<dbReference type="EMBL" id="VIWU01000001">
    <property type="protein sequence ID" value="TWF74949.1"/>
    <property type="molecule type" value="Genomic_DNA"/>
</dbReference>
<keyword evidence="1" id="KW-1133">Transmembrane helix</keyword>
<accession>A0A561SJC9</accession>
<protein>
    <submittedName>
        <fullName evidence="2">Uncharacterized protein DUF3754</fullName>
    </submittedName>
</protein>
<dbReference type="Pfam" id="PF12576">
    <property type="entry name" value="DUF3754"/>
    <property type="match status" value="1"/>
</dbReference>
<dbReference type="InterPro" id="IPR022227">
    <property type="entry name" value="DUF3754"/>
</dbReference>
<evidence type="ECO:0000313" key="3">
    <source>
        <dbReference type="Proteomes" id="UP000321261"/>
    </source>
</evidence>
<evidence type="ECO:0000313" key="2">
    <source>
        <dbReference type="EMBL" id="TWF74949.1"/>
    </source>
</evidence>
<sequence length="428" mass="48933">MTGDRFIPFRRTSIVTMCADEVPAEERESFKAFAELLASLLHHEFRARLEALKDAYYPFNPDTDTRAFDADARTSVELGPTEHQAAQQRLVDELTALAEHANFERISTDDLDRAFVEESLMKVRLEADFDDFEHVVFYRRGEHTRQEEVKHLFGLRRRTIEFTNYAKVLVYVKFKDAAHFEAKGKDVDDLPFKAGSTIIKLFQDVPRADLEMLFPNARVRMRLIDKLLIGVPAVVSGIIVVVTKLIAALIPVLLLLGLWLGVHTEPVQLNQGQLVALGAALMAFGGYLVRQFSKFKNRKIQFMKALSENLYFRNLDNDAGVFHHLLDAAEEEEVKEAVLAYHFLRTAGQPLTAAELDRRIEDWFARRWEAAFDFEVDDGVGKLRRLRLVDEDGQGRLTAVTLDEAKRRLDEIWDNLFAYHAPPRAAEA</sequence>
<dbReference type="PANTHER" id="PTHR33645">
    <property type="entry name" value="AMINOPEPTIDASE (DUF3754)"/>
    <property type="match status" value="1"/>
</dbReference>
<evidence type="ECO:0000256" key="1">
    <source>
        <dbReference type="SAM" id="Phobius"/>
    </source>
</evidence>
<dbReference type="Proteomes" id="UP000321261">
    <property type="component" value="Unassembled WGS sequence"/>
</dbReference>
<keyword evidence="1" id="KW-0812">Transmembrane</keyword>
<keyword evidence="1" id="KW-0472">Membrane</keyword>
<dbReference type="PANTHER" id="PTHR33645:SF11">
    <property type="entry name" value="AMINOPEPTIDASE (DUF3754)"/>
    <property type="match status" value="1"/>
</dbReference>
<feature type="transmembrane region" description="Helical" evidence="1">
    <location>
        <begin position="272"/>
        <end position="289"/>
    </location>
</feature>
<dbReference type="OrthoDB" id="445083at2"/>
<gene>
    <name evidence="2" type="ORF">FHX44_11833</name>
</gene>
<proteinExistence type="predicted"/>
<name>A0A561SJC9_9PSEU</name>
<comment type="caution">
    <text evidence="2">The sequence shown here is derived from an EMBL/GenBank/DDBJ whole genome shotgun (WGS) entry which is preliminary data.</text>
</comment>